<feature type="non-terminal residue" evidence="5">
    <location>
        <position position="1"/>
    </location>
</feature>
<organism evidence="5">
    <name type="scientific">Anopheles aquasalis</name>
    <name type="common">Malaria mosquito</name>
    <dbReference type="NCBI Taxonomy" id="42839"/>
    <lineage>
        <taxon>Eukaryota</taxon>
        <taxon>Metazoa</taxon>
        <taxon>Ecdysozoa</taxon>
        <taxon>Arthropoda</taxon>
        <taxon>Hexapoda</taxon>
        <taxon>Insecta</taxon>
        <taxon>Pterygota</taxon>
        <taxon>Neoptera</taxon>
        <taxon>Endopterygota</taxon>
        <taxon>Diptera</taxon>
        <taxon>Nematocera</taxon>
        <taxon>Culicoidea</taxon>
        <taxon>Culicidae</taxon>
        <taxon>Anophelinae</taxon>
        <taxon>Anopheles</taxon>
    </lineage>
</organism>
<comment type="subcellular location">
    <subcellularLocation>
        <location evidence="1">Secreted</location>
    </subcellularLocation>
</comment>
<keyword evidence="3" id="KW-0964">Secreted</keyword>
<name>T1DL60_ANOAQ</name>
<evidence type="ECO:0000313" key="5">
    <source>
        <dbReference type="EMBL" id="JAB00990.1"/>
    </source>
</evidence>
<reference evidence="5" key="1">
    <citation type="submission" date="2013-07" db="EMBL/GenBank/DDBJ databases">
        <title>Transcriptome sequencing and developmental regulation of gene expression in Anopheles aquasalis.</title>
        <authorList>
            <consortium name="Brazilian Malaria Network (MCT/CNPq/MS/SCTIE/DECIT/PRONEX 555648/2009-5) and Research Network on Bioactive Molecules from Arthropod Vectors (NAP-MOBIARVE"/>
            <consortium name="University of Sao Paulo)"/>
            <person name="Marinotti O."/>
            <person name="Ribeiro J.M.C."/>
            <person name="Costa-da-Silva A.L."/>
            <person name="Silva M.C.P."/>
            <person name="Lopes A.R."/>
            <person name="Barros M.S."/>
            <person name="Sa-Nunes A."/>
            <person name="Konjin B.B."/>
            <person name="Carvalho E."/>
            <person name="Suesdek L."/>
            <person name="Silva-Neto M.A.C."/>
            <person name="Capurro M.L."/>
        </authorList>
    </citation>
    <scope>NUCLEOTIDE SEQUENCE</scope>
    <source>
        <tissue evidence="5">Whole body</tissue>
    </source>
</reference>
<comment type="similarity">
    <text evidence="2">Belongs to the arthropod PDH family.</text>
</comment>
<evidence type="ECO:0000256" key="1">
    <source>
        <dbReference type="ARBA" id="ARBA00004613"/>
    </source>
</evidence>
<dbReference type="GO" id="GO:0005576">
    <property type="term" value="C:extracellular region"/>
    <property type="evidence" value="ECO:0007669"/>
    <property type="project" value="UniProtKB-SubCell"/>
</dbReference>
<keyword evidence="4" id="KW-0027">Amidation</keyword>
<dbReference type="Pfam" id="PF06324">
    <property type="entry name" value="Pigment_DH"/>
    <property type="match status" value="1"/>
</dbReference>
<dbReference type="VEuPathDB" id="VectorBase:AAQUA_002602"/>
<dbReference type="EMBL" id="GAMD01000601">
    <property type="protein sequence ID" value="JAB00990.1"/>
    <property type="molecule type" value="mRNA"/>
</dbReference>
<evidence type="ECO:0000256" key="3">
    <source>
        <dbReference type="ARBA" id="ARBA00022525"/>
    </source>
</evidence>
<proteinExistence type="evidence at transcript level"/>
<evidence type="ECO:0000256" key="4">
    <source>
        <dbReference type="ARBA" id="ARBA00022815"/>
    </source>
</evidence>
<dbReference type="AlphaFoldDB" id="T1DL60"/>
<sequence>RVLFARTPSFALCFVRKSNTLAMANSSAAVCVLLFCLCLRVSAALPAFDDERDFERELYYRQLPEWPLSSPADLLGEPAVLPLLGAAFEYRQPIHAAASAPHVKRNSELINSLLSLPKSMNDAGK</sequence>
<protein>
    <submittedName>
        <fullName evidence="5">Putative pigment dispersing hormone</fullName>
    </submittedName>
</protein>
<dbReference type="GO" id="GO:0005179">
    <property type="term" value="F:hormone activity"/>
    <property type="evidence" value="ECO:0007669"/>
    <property type="project" value="InterPro"/>
</dbReference>
<dbReference type="InterPro" id="IPR009396">
    <property type="entry name" value="Pigment_DH"/>
</dbReference>
<evidence type="ECO:0000256" key="2">
    <source>
        <dbReference type="ARBA" id="ARBA00010172"/>
    </source>
</evidence>
<accession>T1DL60</accession>
<dbReference type="GO" id="GO:0009416">
    <property type="term" value="P:response to light stimulus"/>
    <property type="evidence" value="ECO:0007669"/>
    <property type="project" value="InterPro"/>
</dbReference>